<feature type="transmembrane region" description="Helical" evidence="1">
    <location>
        <begin position="21"/>
        <end position="39"/>
    </location>
</feature>
<dbReference type="HOGENOM" id="CLU_193596_0_0_11"/>
<dbReference type="Proteomes" id="UP000031524">
    <property type="component" value="Chromosome"/>
</dbReference>
<feature type="transmembrane region" description="Helical" evidence="1">
    <location>
        <begin position="45"/>
        <end position="64"/>
    </location>
</feature>
<dbReference type="AlphaFoldDB" id="A0A0B5D992"/>
<dbReference type="KEGG" id="chm:B842_08590"/>
<name>A0A0B5D992_9CORY</name>
<protein>
    <submittedName>
        <fullName evidence="2">Putative secreted protein</fullName>
    </submittedName>
</protein>
<sequence>MTMQRRPNNPIEQRKQAVRKYTRNAAVSVGGGVVGGLALGLLFTSWTWVILGLVVAVVGGFYNWNQVQKIVNHRDNY</sequence>
<evidence type="ECO:0000313" key="2">
    <source>
        <dbReference type="EMBL" id="AJE33567.1"/>
    </source>
</evidence>
<keyword evidence="1" id="KW-0812">Transmembrane</keyword>
<evidence type="ECO:0000256" key="1">
    <source>
        <dbReference type="SAM" id="Phobius"/>
    </source>
</evidence>
<dbReference type="RefSeq" id="WP_040087499.1">
    <property type="nucleotide sequence ID" value="NZ_BCSU01000003.1"/>
</dbReference>
<organism evidence="2 3">
    <name type="scientific">Corynebacterium humireducens NBRC 106098 = DSM 45392</name>
    <dbReference type="NCBI Taxonomy" id="1223515"/>
    <lineage>
        <taxon>Bacteria</taxon>
        <taxon>Bacillati</taxon>
        <taxon>Actinomycetota</taxon>
        <taxon>Actinomycetes</taxon>
        <taxon>Mycobacteriales</taxon>
        <taxon>Corynebacteriaceae</taxon>
        <taxon>Corynebacterium</taxon>
    </lineage>
</organism>
<keyword evidence="1" id="KW-0472">Membrane</keyword>
<evidence type="ECO:0000313" key="3">
    <source>
        <dbReference type="Proteomes" id="UP000031524"/>
    </source>
</evidence>
<keyword evidence="1" id="KW-1133">Transmembrane helix</keyword>
<dbReference type="EMBL" id="CP005286">
    <property type="protein sequence ID" value="AJE33567.1"/>
    <property type="molecule type" value="Genomic_DNA"/>
</dbReference>
<gene>
    <name evidence="2" type="ORF">B842_08590</name>
</gene>
<dbReference type="STRING" id="1223515.B842_08590"/>
<proteinExistence type="predicted"/>
<accession>A0A0B5D992</accession>
<keyword evidence="3" id="KW-1185">Reference proteome</keyword>
<reference evidence="2 3" key="1">
    <citation type="submission" date="2013-04" db="EMBL/GenBank/DDBJ databases">
        <title>Complete genome sequence of Corynebacterium humireducens DSM 45392(T), isolated from a wastewater-fed microbial fuel cell.</title>
        <authorList>
            <person name="Ruckert C."/>
            <person name="Albersmeier A."/>
            <person name="Kalinowski J."/>
        </authorList>
    </citation>
    <scope>NUCLEOTIDE SEQUENCE [LARGE SCALE GENOMIC DNA]</scope>
    <source>
        <strain evidence="3">MFC-5</strain>
    </source>
</reference>